<name>A0A1M7GIW2_9BRAD</name>
<feature type="transmembrane region" description="Helical" evidence="6">
    <location>
        <begin position="208"/>
        <end position="231"/>
    </location>
</feature>
<evidence type="ECO:0000256" key="2">
    <source>
        <dbReference type="ARBA" id="ARBA00022475"/>
    </source>
</evidence>
<dbReference type="Proteomes" id="UP000183208">
    <property type="component" value="Unassembled WGS sequence"/>
</dbReference>
<accession>A0A1M7GIW2</accession>
<dbReference type="PANTHER" id="PTHR33406:SF12">
    <property type="entry name" value="BLR2997 PROTEIN"/>
    <property type="match status" value="1"/>
</dbReference>
<protein>
    <recommendedName>
        <fullName evidence="7">Membrane transport protein MMPL domain-containing protein</fullName>
    </recommendedName>
</protein>
<feature type="transmembrane region" description="Helical" evidence="6">
    <location>
        <begin position="252"/>
        <end position="275"/>
    </location>
</feature>
<feature type="domain" description="Membrane transport protein MMPL" evidence="7">
    <location>
        <begin position="122"/>
        <end position="311"/>
    </location>
</feature>
<dbReference type="AlphaFoldDB" id="A0A1M7GIW2"/>
<dbReference type="Gene3D" id="1.20.1640.10">
    <property type="entry name" value="Multidrug efflux transporter AcrB transmembrane domain"/>
    <property type="match status" value="1"/>
</dbReference>
<keyword evidence="4 6" id="KW-1133">Transmembrane helix</keyword>
<proteinExistence type="predicted"/>
<dbReference type="InterPro" id="IPR004869">
    <property type="entry name" value="MMPL_dom"/>
</dbReference>
<feature type="transmembrane region" description="Helical" evidence="6">
    <location>
        <begin position="281"/>
        <end position="303"/>
    </location>
</feature>
<dbReference type="Pfam" id="PF03176">
    <property type="entry name" value="MMPL"/>
    <property type="match status" value="1"/>
</dbReference>
<dbReference type="InterPro" id="IPR050545">
    <property type="entry name" value="Mycobact_MmpL"/>
</dbReference>
<keyword evidence="5 6" id="KW-0472">Membrane</keyword>
<sequence>MSTIDTRHEQMFPKLTPREIDRLRRFGEIRHYDPESLATIAAVHAIVEKQPGIANVWSLETLQRWLAERMGKSDVATLKQYVDILLQYLTRCFIAAGQDAVLVSGRVPDVDASRLLPIIQSLDKALDQVRAQHPGYKIAVTGLSAIAARNSALMIEKLNRGLTLEFLFVAAFIGLAFRSLVVMLACIMPGIFPVVLSGTLLWLIGEGLQFASVVALTVSFGLGLSATIHFFNRLRHEERPDEDPAIAVERATVLVGPPLILTSVVLACGLVVTVFSDLPSLRLFGWLSAFAMLAALAADLLILRPTVTVLSRLARQLGSRWLHQLEPGE</sequence>
<keyword evidence="3 6" id="KW-0812">Transmembrane</keyword>
<comment type="subcellular location">
    <subcellularLocation>
        <location evidence="1">Cell membrane</location>
        <topology evidence="1">Multi-pass membrane protein</topology>
    </subcellularLocation>
</comment>
<evidence type="ECO:0000256" key="4">
    <source>
        <dbReference type="ARBA" id="ARBA00022989"/>
    </source>
</evidence>
<keyword evidence="2" id="KW-1003">Cell membrane</keyword>
<evidence type="ECO:0000256" key="5">
    <source>
        <dbReference type="ARBA" id="ARBA00023136"/>
    </source>
</evidence>
<dbReference type="EMBL" id="FNTI01000001">
    <property type="protein sequence ID" value="SEE20289.1"/>
    <property type="molecule type" value="Genomic_DNA"/>
</dbReference>
<evidence type="ECO:0000256" key="3">
    <source>
        <dbReference type="ARBA" id="ARBA00022692"/>
    </source>
</evidence>
<evidence type="ECO:0000256" key="6">
    <source>
        <dbReference type="SAM" id="Phobius"/>
    </source>
</evidence>
<dbReference type="SUPFAM" id="SSF82866">
    <property type="entry name" value="Multidrug efflux transporter AcrB transmembrane domain"/>
    <property type="match status" value="1"/>
</dbReference>
<organism evidence="8 9">
    <name type="scientific">Bradyrhizobium lablabi</name>
    <dbReference type="NCBI Taxonomy" id="722472"/>
    <lineage>
        <taxon>Bacteria</taxon>
        <taxon>Pseudomonadati</taxon>
        <taxon>Pseudomonadota</taxon>
        <taxon>Alphaproteobacteria</taxon>
        <taxon>Hyphomicrobiales</taxon>
        <taxon>Nitrobacteraceae</taxon>
        <taxon>Bradyrhizobium</taxon>
    </lineage>
</organism>
<feature type="transmembrane region" description="Helical" evidence="6">
    <location>
        <begin position="166"/>
        <end position="196"/>
    </location>
</feature>
<evidence type="ECO:0000313" key="8">
    <source>
        <dbReference type="EMBL" id="SEE20289.1"/>
    </source>
</evidence>
<dbReference type="PANTHER" id="PTHR33406">
    <property type="entry name" value="MEMBRANE PROTEIN MJ1562-RELATED"/>
    <property type="match status" value="1"/>
</dbReference>
<evidence type="ECO:0000256" key="1">
    <source>
        <dbReference type="ARBA" id="ARBA00004651"/>
    </source>
</evidence>
<evidence type="ECO:0000259" key="7">
    <source>
        <dbReference type="Pfam" id="PF03176"/>
    </source>
</evidence>
<evidence type="ECO:0000313" key="9">
    <source>
        <dbReference type="Proteomes" id="UP000183208"/>
    </source>
</evidence>
<dbReference type="GO" id="GO:0005886">
    <property type="term" value="C:plasma membrane"/>
    <property type="evidence" value="ECO:0007669"/>
    <property type="project" value="UniProtKB-SubCell"/>
</dbReference>
<reference evidence="8 9" key="1">
    <citation type="submission" date="2016-10" db="EMBL/GenBank/DDBJ databases">
        <authorList>
            <person name="de Groot N.N."/>
        </authorList>
    </citation>
    <scope>NUCLEOTIDE SEQUENCE [LARGE SCALE GENOMIC DNA]</scope>
    <source>
        <strain evidence="8 9">GAS522</strain>
    </source>
</reference>
<gene>
    <name evidence="8" type="ORF">SAMN05444171_6634</name>
</gene>